<proteinExistence type="predicted"/>
<evidence type="ECO:0000313" key="2">
    <source>
        <dbReference type="EMBL" id="DBA35607.1"/>
    </source>
</evidence>
<feature type="region of interest" description="Disordered" evidence="1">
    <location>
        <begin position="1"/>
        <end position="23"/>
    </location>
</feature>
<dbReference type="GeneID" id="301841457"/>
<protein>
    <submittedName>
        <fullName evidence="2">Erf-like ssDNA annealing protein</fullName>
    </submittedName>
</protein>
<reference evidence="2 3" key="1">
    <citation type="journal article" date="2023" name="Nat. Microbiol.">
        <title>A compendium of viruses from methanogenic archaea reveals their diversity and adaptations to the gut environment.</title>
        <authorList>
            <person name="Medvedeva S."/>
            <person name="Borrel G."/>
            <person name="Krupovic M."/>
            <person name="Gribaldo S."/>
        </authorList>
    </citation>
    <scope>NUCLEOTIDE SEQUENCE [LARGE SCALE GENOMIC DNA]</scope>
</reference>
<feature type="compositionally biased region" description="Low complexity" evidence="1">
    <location>
        <begin position="217"/>
        <end position="235"/>
    </location>
</feature>
<accession>A0AA86XTJ3</accession>
<dbReference type="Proteomes" id="UP001302000">
    <property type="component" value="Segment"/>
</dbReference>
<organism evidence="2 3">
    <name type="scientific">Caudoviricetes sp. vir335</name>
    <dbReference type="NCBI Taxonomy" id="3068357"/>
    <lineage>
        <taxon>Viruses</taxon>
        <taxon>Duplodnaviria</taxon>
        <taxon>Heunggongvirae</taxon>
        <taxon>Uroviricota</taxon>
        <taxon>Caudoviricetes</taxon>
    </lineage>
</organism>
<name>A0AA86XTJ3_9CAUD</name>
<evidence type="ECO:0000313" key="3">
    <source>
        <dbReference type="Proteomes" id="UP001302000"/>
    </source>
</evidence>
<feature type="region of interest" description="Disordered" evidence="1">
    <location>
        <begin position="217"/>
        <end position="242"/>
    </location>
</feature>
<sequence length="299" mass="32405">MPEEAIAKKKAKKIEEEAQTEENMENIEEAIEECVEETPAESGPYPVGVLRKLNQIRGMTLTMDWTPDKVMKIGSDRSKWYPYLSVDRMKSLLNPAFAKAGLEVVPCYEDIAFRGAIGNMSQHVTLMLVIDVVDIDTGAYIRYRVPGEAGDSGDKALSKAGTYALKGWLSGTFMLGEGFDPNMTESDESSDGFPARPTLTEAVEMKSKVLDGGVKPAVKAPKAPEAPKAAAPAPKAKADGKKPTLIQEATMKKICDSWAEAAREGKVGAERYNAMSEARASISTQSDAVDFIADFEKVA</sequence>
<keyword evidence="3" id="KW-1185">Reference proteome</keyword>
<evidence type="ECO:0000256" key="1">
    <source>
        <dbReference type="SAM" id="MobiDB-lite"/>
    </source>
</evidence>
<dbReference type="EMBL" id="BK063680">
    <property type="protein sequence ID" value="DBA35607.1"/>
    <property type="molecule type" value="Genomic_DNA"/>
</dbReference>
<gene>
    <name evidence="2" type="ORF">vir335_00051</name>
</gene>
<dbReference type="RefSeq" id="YP_013605511.1">
    <property type="nucleotide sequence ID" value="NC_134205.1"/>
</dbReference>